<keyword evidence="13" id="KW-0564">Palmitate</keyword>
<dbReference type="GO" id="GO:0000139">
    <property type="term" value="C:Golgi membrane"/>
    <property type="evidence" value="ECO:0007669"/>
    <property type="project" value="UniProtKB-SubCell"/>
</dbReference>
<dbReference type="InterPro" id="IPR001767">
    <property type="entry name" value="Hedgehog_Hint"/>
</dbReference>
<sequence length="399" mass="44777">MYGSRRRLPRKLTPLVLKESYPSTSEYSISASGPFTTQLTLEHNRFRELVPNYNTDISFQDSEGSGEDHLMSRRCKEKLDTLAISTMNQYPGVRLRVLEAFDTENVHQPNSLHYEGRAVDISVSDRDRSKLGMLARLAIEAGFDYVNYRSKWHIHASVKTESTDISRSGGCFPANATVTTPTGVKKMSNLIIGDQILVATPEGQLTFSPVLIFLHRETKSSQKRLYLVIATEKNQQIQMTASHLIFVANTPRTDMADSYVTFAKNVEPGHYVYVSVDNTMELQKVVSVTGIVGKEHYAPLTSEGSIVVNNVVASCYAMVESHDLAHAAFSPMRMLLNSKEAAKHFLKTIHFSSLRARDGSSSLDTNEIALDKENGGIHWYAEILYKLGYYVLPDNYLYQ</sequence>
<keyword evidence="2 18" id="KW-0217">Developmental protein</keyword>
<comment type="similarity">
    <text evidence="1 18">Belongs to the hedgehog family.</text>
</comment>
<dbReference type="InterPro" id="IPR036844">
    <property type="entry name" value="Hint_dom_sf"/>
</dbReference>
<dbReference type="PANTHER" id="PTHR11889">
    <property type="entry name" value="HEDGEHOG"/>
    <property type="match status" value="1"/>
</dbReference>
<dbReference type="SMART" id="SM00306">
    <property type="entry name" value="HintN"/>
    <property type="match status" value="1"/>
</dbReference>
<dbReference type="Proteomes" id="UP000827092">
    <property type="component" value="Unassembled WGS sequence"/>
</dbReference>
<evidence type="ECO:0000313" key="21">
    <source>
        <dbReference type="EMBL" id="KAG8188126.1"/>
    </source>
</evidence>
<keyword evidence="9 18" id="KW-0378">Hydrolase</keyword>
<dbReference type="GO" id="GO:0009653">
    <property type="term" value="P:anatomical structure morphogenesis"/>
    <property type="evidence" value="ECO:0007669"/>
    <property type="project" value="UniProtKB-KW"/>
</dbReference>
<reference evidence="21 22" key="1">
    <citation type="journal article" date="2022" name="Nat. Ecol. Evol.">
        <title>A masculinizing supergene underlies an exaggerated male reproductive morph in a spider.</title>
        <authorList>
            <person name="Hendrickx F."/>
            <person name="De Corte Z."/>
            <person name="Sonet G."/>
            <person name="Van Belleghem S.M."/>
            <person name="Kostlbacher S."/>
            <person name="Vangestel C."/>
        </authorList>
    </citation>
    <scope>NUCLEOTIDE SEQUENCE [LARGE SCALE GENOMIC DNA]</scope>
    <source>
        <strain evidence="21">W744_W776</strain>
    </source>
</reference>
<accession>A0AAV6UXC7</accession>
<dbReference type="GO" id="GO:0016540">
    <property type="term" value="P:protein autoprocessing"/>
    <property type="evidence" value="ECO:0007669"/>
    <property type="project" value="InterPro"/>
</dbReference>
<dbReference type="GO" id="GO:0005509">
    <property type="term" value="F:calcium ion binding"/>
    <property type="evidence" value="ECO:0007669"/>
    <property type="project" value="TreeGrafter"/>
</dbReference>
<evidence type="ECO:0000256" key="3">
    <source>
        <dbReference type="ARBA" id="ARBA00022475"/>
    </source>
</evidence>
<dbReference type="InterPro" id="IPR001657">
    <property type="entry name" value="Hedgehog"/>
</dbReference>
<dbReference type="GO" id="GO:0016015">
    <property type="term" value="F:morphogen activity"/>
    <property type="evidence" value="ECO:0007669"/>
    <property type="project" value="UniProtKB-KW"/>
</dbReference>
<dbReference type="GO" id="GO:0001708">
    <property type="term" value="P:cell fate specification"/>
    <property type="evidence" value="ECO:0007669"/>
    <property type="project" value="TreeGrafter"/>
</dbReference>
<evidence type="ECO:0000256" key="1">
    <source>
        <dbReference type="ARBA" id="ARBA00010649"/>
    </source>
</evidence>
<dbReference type="SUPFAM" id="SSF55166">
    <property type="entry name" value="Hedgehog/DD-peptidase"/>
    <property type="match status" value="1"/>
</dbReference>
<dbReference type="GO" id="GO:0010468">
    <property type="term" value="P:regulation of gene expression"/>
    <property type="evidence" value="ECO:0007669"/>
    <property type="project" value="TreeGrafter"/>
</dbReference>
<keyword evidence="7" id="KW-0479">Metal-binding</keyword>
<feature type="domain" description="Hint" evidence="19">
    <location>
        <begin position="277"/>
        <end position="321"/>
    </location>
</feature>
<keyword evidence="15" id="KW-0504">Morphogen</keyword>
<evidence type="ECO:0000256" key="5">
    <source>
        <dbReference type="ARBA" id="ARBA00022679"/>
    </source>
</evidence>
<dbReference type="InterPro" id="IPR050387">
    <property type="entry name" value="Hedgehog_Signaling"/>
</dbReference>
<dbReference type="PANTHER" id="PTHR11889:SF31">
    <property type="entry name" value="PROTEIN HEDGEHOG"/>
    <property type="match status" value="1"/>
</dbReference>
<dbReference type="Gene3D" id="2.170.16.10">
    <property type="entry name" value="Hedgehog/Intein (Hint) domain"/>
    <property type="match status" value="1"/>
</dbReference>
<dbReference type="GO" id="GO:0008233">
    <property type="term" value="F:peptidase activity"/>
    <property type="evidence" value="ECO:0007669"/>
    <property type="project" value="UniProtKB-UniRule"/>
</dbReference>
<dbReference type="PRINTS" id="PR00632">
    <property type="entry name" value="SONICHHOG"/>
</dbReference>
<evidence type="ECO:0000256" key="17">
    <source>
        <dbReference type="ARBA" id="ARBA00048589"/>
    </source>
</evidence>
<dbReference type="AlphaFoldDB" id="A0AAV6UXC7"/>
<comment type="function">
    <text evidence="16">The C-terminal part of the hedgehog protein precursor displays an autoproteolysis activity that results in the cleavage of the full-length protein into two parts (N-product and C-product). In addition, the C-terminal part displays a cholesterol transferase activity that results by the covalent attachment of a cholesterol moiety to the C-terminal of the newly generated N-product. Once cleaved, the C-product has no signaling activity and diffuses from the cell.</text>
</comment>
<dbReference type="GO" id="GO:0005886">
    <property type="term" value="C:plasma membrane"/>
    <property type="evidence" value="ECO:0007669"/>
    <property type="project" value="UniProtKB-SubCell"/>
</dbReference>
<evidence type="ECO:0000256" key="15">
    <source>
        <dbReference type="ARBA" id="ARBA00023301"/>
    </source>
</evidence>
<dbReference type="CDD" id="cd00081">
    <property type="entry name" value="Hint"/>
    <property type="match status" value="1"/>
</dbReference>
<evidence type="ECO:0000313" key="22">
    <source>
        <dbReference type="Proteomes" id="UP000827092"/>
    </source>
</evidence>
<name>A0AAV6UXC7_9ARAC</name>
<dbReference type="GO" id="GO:0016740">
    <property type="term" value="F:transferase activity"/>
    <property type="evidence" value="ECO:0007669"/>
    <property type="project" value="UniProtKB-KW"/>
</dbReference>
<dbReference type="FunFam" id="2.170.16.10:FF:000001">
    <property type="entry name" value="Indian hedgehog"/>
    <property type="match status" value="1"/>
</dbReference>
<comment type="subcellular location">
    <molecule>Protein hedgehog N-product</molecule>
    <subcellularLocation>
        <location evidence="18">Cell membrane</location>
        <topology evidence="18">Lipid-anchor</topology>
    </subcellularLocation>
</comment>
<dbReference type="SUPFAM" id="SSF51294">
    <property type="entry name" value="Hedgehog/intein (Hint) domain"/>
    <property type="match status" value="1"/>
</dbReference>
<comment type="function">
    <molecule>Protein hedgehog</molecule>
    <text evidence="18">The C-terminal part of the hedgehog protein precursor displays an autoproteolysis activity that results in the cleavage of the full-length protein into two parts (N-product and C-product). In addition, the C-terminal part displays a cholesterol transferase activity that results by the covalent attachment of a cholesterol moiety to the C-terminal of the newly generated N-product.</text>
</comment>
<dbReference type="Pfam" id="PF01079">
    <property type="entry name" value="Hint"/>
    <property type="match status" value="1"/>
</dbReference>
<evidence type="ECO:0000256" key="12">
    <source>
        <dbReference type="ARBA" id="ARBA00023136"/>
    </source>
</evidence>
<keyword evidence="10 18" id="KW-0068">Autocatalytic cleavage</keyword>
<dbReference type="GO" id="GO:0005615">
    <property type="term" value="C:extracellular space"/>
    <property type="evidence" value="ECO:0007669"/>
    <property type="project" value="TreeGrafter"/>
</dbReference>
<evidence type="ECO:0000256" key="10">
    <source>
        <dbReference type="ARBA" id="ARBA00022813"/>
    </source>
</evidence>
<evidence type="ECO:0000256" key="11">
    <source>
        <dbReference type="ARBA" id="ARBA00022837"/>
    </source>
</evidence>
<dbReference type="InterPro" id="IPR003587">
    <property type="entry name" value="Hint_dom_N"/>
</dbReference>
<dbReference type="EMBL" id="JAFNEN010000248">
    <property type="protein sequence ID" value="KAG8188126.1"/>
    <property type="molecule type" value="Genomic_DNA"/>
</dbReference>
<organism evidence="21 22">
    <name type="scientific">Oedothorax gibbosus</name>
    <dbReference type="NCBI Taxonomy" id="931172"/>
    <lineage>
        <taxon>Eukaryota</taxon>
        <taxon>Metazoa</taxon>
        <taxon>Ecdysozoa</taxon>
        <taxon>Arthropoda</taxon>
        <taxon>Chelicerata</taxon>
        <taxon>Arachnida</taxon>
        <taxon>Araneae</taxon>
        <taxon>Araneomorphae</taxon>
        <taxon>Entelegynae</taxon>
        <taxon>Araneoidea</taxon>
        <taxon>Linyphiidae</taxon>
        <taxon>Erigoninae</taxon>
        <taxon>Oedothorax</taxon>
    </lineage>
</organism>
<dbReference type="GO" id="GO:0007367">
    <property type="term" value="P:segment polarity determination"/>
    <property type="evidence" value="ECO:0007669"/>
    <property type="project" value="UniProtKB-KW"/>
</dbReference>
<evidence type="ECO:0000256" key="4">
    <source>
        <dbReference type="ARBA" id="ARBA00022670"/>
    </source>
</evidence>
<dbReference type="Gene3D" id="3.30.1380.10">
    <property type="match status" value="1"/>
</dbReference>
<dbReference type="GO" id="GO:0005789">
    <property type="term" value="C:endoplasmic reticulum membrane"/>
    <property type="evidence" value="ECO:0007669"/>
    <property type="project" value="UniProtKB-SubCell"/>
</dbReference>
<dbReference type="InterPro" id="IPR003586">
    <property type="entry name" value="Hint_dom_C"/>
</dbReference>
<keyword evidence="18" id="KW-0333">Golgi apparatus</keyword>
<keyword evidence="4 18" id="KW-0645">Protease</keyword>
<gene>
    <name evidence="21" type="ORF">JTE90_029054</name>
</gene>
<feature type="domain" description="Hint" evidence="20">
    <location>
        <begin position="169"/>
        <end position="276"/>
    </location>
</feature>
<dbReference type="InterPro" id="IPR000320">
    <property type="entry name" value="Hedgehog_signalling_dom"/>
</dbReference>
<evidence type="ECO:0000256" key="8">
    <source>
        <dbReference type="ARBA" id="ARBA00022729"/>
    </source>
</evidence>
<dbReference type="GO" id="GO:0048731">
    <property type="term" value="P:system development"/>
    <property type="evidence" value="ECO:0007669"/>
    <property type="project" value="UniProtKB-ARBA"/>
</dbReference>
<dbReference type="GO" id="GO:0007224">
    <property type="term" value="P:smoothened signaling pathway"/>
    <property type="evidence" value="ECO:0007669"/>
    <property type="project" value="TreeGrafter"/>
</dbReference>
<dbReference type="SMART" id="SM00305">
    <property type="entry name" value="HintC"/>
    <property type="match status" value="1"/>
</dbReference>
<keyword evidence="11" id="KW-0106">Calcium</keyword>
<dbReference type="GO" id="GO:0016539">
    <property type="term" value="P:intein-mediated protein splicing"/>
    <property type="evidence" value="ECO:0007669"/>
    <property type="project" value="InterPro"/>
</dbReference>
<evidence type="ECO:0000256" key="18">
    <source>
        <dbReference type="RuleBase" id="RU280812"/>
    </source>
</evidence>
<evidence type="ECO:0000259" key="19">
    <source>
        <dbReference type="SMART" id="SM00305"/>
    </source>
</evidence>
<keyword evidence="14" id="KW-0449">Lipoprotein</keyword>
<keyword evidence="5" id="KW-0808">Transferase</keyword>
<evidence type="ECO:0000256" key="9">
    <source>
        <dbReference type="ARBA" id="ARBA00022801"/>
    </source>
</evidence>
<keyword evidence="22" id="KW-1185">Reference proteome</keyword>
<evidence type="ECO:0000256" key="6">
    <source>
        <dbReference type="ARBA" id="ARBA00022716"/>
    </source>
</evidence>
<comment type="subcellular location">
    <molecule>Sonic hedgehog protein</molecule>
    <subcellularLocation>
        <location evidence="18">Endoplasmic reticulum membrane</location>
    </subcellularLocation>
    <subcellularLocation>
        <location evidence="18">Golgi apparatus membrane</location>
    </subcellularLocation>
</comment>
<dbReference type="GO" id="GO:0005113">
    <property type="term" value="F:patched binding"/>
    <property type="evidence" value="ECO:0007669"/>
    <property type="project" value="TreeGrafter"/>
</dbReference>
<evidence type="ECO:0000259" key="20">
    <source>
        <dbReference type="SMART" id="SM00306"/>
    </source>
</evidence>
<keyword evidence="6" id="KW-0709">Segmentation polarity protein</keyword>
<dbReference type="GO" id="GO:0007267">
    <property type="term" value="P:cell-cell signaling"/>
    <property type="evidence" value="ECO:0007669"/>
    <property type="project" value="InterPro"/>
</dbReference>
<evidence type="ECO:0000256" key="7">
    <source>
        <dbReference type="ARBA" id="ARBA00022723"/>
    </source>
</evidence>
<protein>
    <recommendedName>
        <fullName evidence="18">Hedgehog protein</fullName>
    </recommendedName>
</protein>
<keyword evidence="12 18" id="KW-0472">Membrane</keyword>
<dbReference type="PROSITE" id="PS50817">
    <property type="entry name" value="INTEIN_N_TER"/>
    <property type="match status" value="1"/>
</dbReference>
<comment type="function">
    <molecule>Protein hedgehog N-product</molecule>
    <text evidence="18">The dually lipidated hedgehog protein N-product is a morphogen which is essential for a variety of patterning events during development.</text>
</comment>
<dbReference type="Pfam" id="PF01085">
    <property type="entry name" value="HH_signal"/>
    <property type="match status" value="1"/>
</dbReference>
<comment type="catalytic activity">
    <reaction evidence="17">
        <text>glycyl-L-cysteinyl-[protein] + cholesterol + H(+) = [protein]-C-terminal glycyl cholesterol ester + N-terminal L-cysteinyl-[protein]</text>
        <dbReference type="Rhea" id="RHEA:59504"/>
        <dbReference type="Rhea" id="RHEA-COMP:12707"/>
        <dbReference type="Rhea" id="RHEA-COMP:15369"/>
        <dbReference type="Rhea" id="RHEA-COMP:15374"/>
        <dbReference type="ChEBI" id="CHEBI:15378"/>
        <dbReference type="ChEBI" id="CHEBI:16113"/>
        <dbReference type="ChEBI" id="CHEBI:65250"/>
        <dbReference type="ChEBI" id="CHEBI:143135"/>
        <dbReference type="ChEBI" id="CHEBI:143140"/>
    </reaction>
    <physiologicalReaction direction="left-to-right" evidence="17">
        <dbReference type="Rhea" id="RHEA:59505"/>
    </physiologicalReaction>
</comment>
<evidence type="ECO:0000256" key="2">
    <source>
        <dbReference type="ARBA" id="ARBA00022473"/>
    </source>
</evidence>
<keyword evidence="3 18" id="KW-1003">Cell membrane</keyword>
<dbReference type="InterPro" id="IPR009045">
    <property type="entry name" value="Zn_M74/Hedgehog-like"/>
</dbReference>
<dbReference type="InterPro" id="IPR006141">
    <property type="entry name" value="Intein_N"/>
</dbReference>
<proteinExistence type="inferred from homology"/>
<keyword evidence="18" id="KW-0256">Endoplasmic reticulum</keyword>
<evidence type="ECO:0000256" key="14">
    <source>
        <dbReference type="ARBA" id="ARBA00023288"/>
    </source>
</evidence>
<evidence type="ECO:0000256" key="16">
    <source>
        <dbReference type="ARBA" id="ARBA00045369"/>
    </source>
</evidence>
<evidence type="ECO:0000256" key="13">
    <source>
        <dbReference type="ARBA" id="ARBA00023139"/>
    </source>
</evidence>
<comment type="caution">
    <text evidence="21">The sequence shown here is derived from an EMBL/GenBank/DDBJ whole genome shotgun (WGS) entry which is preliminary data.</text>
</comment>
<keyword evidence="8 18" id="KW-0732">Signal</keyword>